<protein>
    <submittedName>
        <fullName evidence="1">Uncharacterized protein</fullName>
    </submittedName>
</protein>
<accession>A0A650F8F4</accession>
<gene>
    <name evidence="1" type="ORF">CHPC972_001160</name>
</gene>
<reference evidence="1 2" key="1">
    <citation type="submission" date="2019-11" db="EMBL/GenBank/DDBJ databases">
        <title>Genome Sequences of 31 Lactococcus lactis Bacteriophages Isolated from Foods.</title>
        <authorList>
            <person name="Marcelli B."/>
            <person name="de Jong A."/>
            <person name="Kuipers O.P."/>
        </authorList>
    </citation>
    <scope>NUCLEOTIDE SEQUENCE [LARGE SCALE GENOMIC DNA]</scope>
</reference>
<dbReference type="Proteomes" id="UP000427634">
    <property type="component" value="Segment"/>
</dbReference>
<name>A0A650F8F4_9CAUD</name>
<organism evidence="1 2">
    <name type="scientific">Lactococcus phage CHPC972</name>
    <dbReference type="NCBI Taxonomy" id="2675260"/>
    <lineage>
        <taxon>Viruses</taxon>
        <taxon>Duplodnaviria</taxon>
        <taxon>Heunggongvirae</taxon>
        <taxon>Uroviricota</taxon>
        <taxon>Caudoviricetes</taxon>
        <taxon>Ceduovirus</taxon>
        <taxon>Ceduovirus CHPC972</taxon>
    </lineage>
</organism>
<proteinExistence type="predicted"/>
<keyword evidence="2" id="KW-1185">Reference proteome</keyword>
<dbReference type="EMBL" id="MN689528">
    <property type="protein sequence ID" value="QGT53495.1"/>
    <property type="molecule type" value="Genomic_DNA"/>
</dbReference>
<sequence length="59" mass="7011">MRTYENLVKRINLVESAYNEVPKNLDYKNAILAYRMQAYLKRSYKTLALNGIQIKEVEE</sequence>
<evidence type="ECO:0000313" key="2">
    <source>
        <dbReference type="Proteomes" id="UP000427634"/>
    </source>
</evidence>
<evidence type="ECO:0000313" key="1">
    <source>
        <dbReference type="EMBL" id="QGT53495.1"/>
    </source>
</evidence>